<dbReference type="GO" id="GO:0008999">
    <property type="term" value="F:protein-N-terminal-alanine acetyltransferase activity"/>
    <property type="evidence" value="ECO:0007669"/>
    <property type="project" value="TreeGrafter"/>
</dbReference>
<evidence type="ECO:0000256" key="2">
    <source>
        <dbReference type="ARBA" id="ARBA00023315"/>
    </source>
</evidence>
<dbReference type="Gene3D" id="3.40.630.30">
    <property type="match status" value="1"/>
</dbReference>
<dbReference type="PANTHER" id="PTHR43792">
    <property type="entry name" value="GNAT FAMILY, PUTATIVE (AFU_ORTHOLOGUE AFUA_3G00765)-RELATED-RELATED"/>
    <property type="match status" value="1"/>
</dbReference>
<evidence type="ECO:0000259" key="4">
    <source>
        <dbReference type="PROSITE" id="PS51186"/>
    </source>
</evidence>
<evidence type="ECO:0000256" key="1">
    <source>
        <dbReference type="ARBA" id="ARBA00022679"/>
    </source>
</evidence>
<name>A0A6J7SSB5_9ZZZZ</name>
<evidence type="ECO:0000313" key="8">
    <source>
        <dbReference type="EMBL" id="CAB5043801.1"/>
    </source>
</evidence>
<evidence type="ECO:0000313" key="5">
    <source>
        <dbReference type="EMBL" id="CAB4337856.1"/>
    </source>
</evidence>
<evidence type="ECO:0000313" key="7">
    <source>
        <dbReference type="EMBL" id="CAB5024512.1"/>
    </source>
</evidence>
<comment type="similarity">
    <text evidence="3">Belongs to the acetyltransferase family. RimJ subfamily.</text>
</comment>
<dbReference type="AlphaFoldDB" id="A0A6J7SSB5"/>
<dbReference type="EMBL" id="CAFBQG010000002">
    <property type="protein sequence ID" value="CAB5043801.1"/>
    <property type="molecule type" value="Genomic_DNA"/>
</dbReference>
<reference evidence="8" key="1">
    <citation type="submission" date="2020-05" db="EMBL/GenBank/DDBJ databases">
        <authorList>
            <person name="Chiriac C."/>
            <person name="Salcher M."/>
            <person name="Ghai R."/>
            <person name="Kavagutti S V."/>
        </authorList>
    </citation>
    <scope>NUCLEOTIDE SEQUENCE</scope>
</reference>
<feature type="domain" description="N-acetyltransferase" evidence="4">
    <location>
        <begin position="14"/>
        <end position="178"/>
    </location>
</feature>
<evidence type="ECO:0000256" key="3">
    <source>
        <dbReference type="ARBA" id="ARBA00038502"/>
    </source>
</evidence>
<dbReference type="EMBL" id="CAEZZD010000062">
    <property type="protein sequence ID" value="CAB4747406.1"/>
    <property type="molecule type" value="Genomic_DNA"/>
</dbReference>
<organism evidence="8">
    <name type="scientific">freshwater metagenome</name>
    <dbReference type="NCBI Taxonomy" id="449393"/>
    <lineage>
        <taxon>unclassified sequences</taxon>
        <taxon>metagenomes</taxon>
        <taxon>ecological metagenomes</taxon>
    </lineage>
</organism>
<keyword evidence="1" id="KW-0808">Transferase</keyword>
<accession>A0A6J7SSB5</accession>
<dbReference type="InterPro" id="IPR000182">
    <property type="entry name" value="GNAT_dom"/>
</dbReference>
<dbReference type="PANTHER" id="PTHR43792:SF8">
    <property type="entry name" value="[RIBOSOMAL PROTEIN US5]-ALANINE N-ACETYLTRANSFERASE"/>
    <property type="match status" value="1"/>
</dbReference>
<sequence>MSRAWPVILQHGEVRVRPLRVRDARRWQQLRANNNEWLQEWEATSPLPNIEPPPTFRQSARRMLAEAREGRTMPLVVEHQGEFVGQINVSDITYGSLRGCHFGYWIAESASDKGVMTTAAALVTDHLLRTLQLHRIEIAVRPENIPSNRLAVRLGYRFEGIRPDFLHINSQWRDHNIYVMQPGIISGTVLNHILKARDTNRS</sequence>
<dbReference type="InterPro" id="IPR016181">
    <property type="entry name" value="Acyl_CoA_acyltransferase"/>
</dbReference>
<dbReference type="EMBL" id="CAFBPK010000019">
    <property type="protein sequence ID" value="CAB5024512.1"/>
    <property type="molecule type" value="Genomic_DNA"/>
</dbReference>
<gene>
    <name evidence="6" type="ORF">UFOPK2824_00516</name>
    <name evidence="5" type="ORF">UFOPK3406_00733</name>
    <name evidence="7" type="ORF">UFOPK4097_01135</name>
    <name evidence="8" type="ORF">UFOPK4301_00042</name>
</gene>
<dbReference type="SUPFAM" id="SSF55729">
    <property type="entry name" value="Acyl-CoA N-acyltransferases (Nat)"/>
    <property type="match status" value="1"/>
</dbReference>
<dbReference type="InterPro" id="IPR051531">
    <property type="entry name" value="N-acetyltransferase"/>
</dbReference>
<proteinExistence type="inferred from homology"/>
<evidence type="ECO:0000313" key="6">
    <source>
        <dbReference type="EMBL" id="CAB4747406.1"/>
    </source>
</evidence>
<protein>
    <submittedName>
        <fullName evidence="8">Unannotated protein</fullName>
    </submittedName>
</protein>
<dbReference type="GO" id="GO:0005737">
    <property type="term" value="C:cytoplasm"/>
    <property type="evidence" value="ECO:0007669"/>
    <property type="project" value="TreeGrafter"/>
</dbReference>
<keyword evidence="2" id="KW-0012">Acyltransferase</keyword>
<dbReference type="EMBL" id="CAESAI010000014">
    <property type="protein sequence ID" value="CAB4337856.1"/>
    <property type="molecule type" value="Genomic_DNA"/>
</dbReference>
<dbReference type="PROSITE" id="PS51186">
    <property type="entry name" value="GNAT"/>
    <property type="match status" value="1"/>
</dbReference>
<dbReference type="Pfam" id="PF13302">
    <property type="entry name" value="Acetyltransf_3"/>
    <property type="match status" value="1"/>
</dbReference>